<protein>
    <submittedName>
        <fullName evidence="2">DUF3429 domain-containing protein</fullName>
    </submittedName>
</protein>
<name>A0A432ZUF8_9GAMM</name>
<evidence type="ECO:0000313" key="3">
    <source>
        <dbReference type="Proteomes" id="UP000287996"/>
    </source>
</evidence>
<dbReference type="PANTHER" id="PTHR15887">
    <property type="entry name" value="TRANSMEMBRANE PROTEIN 69"/>
    <property type="match status" value="1"/>
</dbReference>
<feature type="transmembrane region" description="Helical" evidence="1">
    <location>
        <begin position="36"/>
        <end position="58"/>
    </location>
</feature>
<evidence type="ECO:0000313" key="2">
    <source>
        <dbReference type="EMBL" id="RUO81523.1"/>
    </source>
</evidence>
<feature type="transmembrane region" description="Helical" evidence="1">
    <location>
        <begin position="131"/>
        <end position="150"/>
    </location>
</feature>
<keyword evidence="1" id="KW-1133">Transmembrane helix</keyword>
<proteinExistence type="predicted"/>
<dbReference type="PANTHER" id="PTHR15887:SF1">
    <property type="entry name" value="TRANSMEMBRANE PROTEIN 69"/>
    <property type="match status" value="1"/>
</dbReference>
<dbReference type="Pfam" id="PF11911">
    <property type="entry name" value="DUF3429"/>
    <property type="match status" value="1"/>
</dbReference>
<feature type="transmembrane region" description="Helical" evidence="1">
    <location>
        <begin position="70"/>
        <end position="87"/>
    </location>
</feature>
<evidence type="ECO:0000256" key="1">
    <source>
        <dbReference type="SAM" id="Phobius"/>
    </source>
</evidence>
<keyword evidence="3" id="KW-1185">Reference proteome</keyword>
<dbReference type="OrthoDB" id="8591832at2"/>
<keyword evidence="1" id="KW-0472">Membrane</keyword>
<accession>A0A432ZUF8</accession>
<feature type="transmembrane region" description="Helical" evidence="1">
    <location>
        <begin position="93"/>
        <end position="110"/>
    </location>
</feature>
<dbReference type="Proteomes" id="UP000287996">
    <property type="component" value="Unassembled WGS sequence"/>
</dbReference>
<comment type="caution">
    <text evidence="2">The sequence shown here is derived from an EMBL/GenBank/DDBJ whole genome shotgun (WGS) entry which is preliminary data.</text>
</comment>
<sequence>MTSYKNRWIMGLGAAGLIPFIGLALCQLMDTTVFNLAMPYAFVTYGAIILSFLSGTLWGRALHYADQEQTQVLIVLSNVFSLAAWLSLLLDSMIIGLWIQIVGYLAVLFFEKRLIPGSIMSDQASYYPLRLVLTIAVVVCELFVVIDLQFPGTL</sequence>
<gene>
    <name evidence="2" type="ORF">CWI84_01845</name>
</gene>
<organism evidence="2 3">
    <name type="scientific">Idiomarina tyrosinivorans</name>
    <dbReference type="NCBI Taxonomy" id="1445662"/>
    <lineage>
        <taxon>Bacteria</taxon>
        <taxon>Pseudomonadati</taxon>
        <taxon>Pseudomonadota</taxon>
        <taxon>Gammaproteobacteria</taxon>
        <taxon>Alteromonadales</taxon>
        <taxon>Idiomarinaceae</taxon>
        <taxon>Idiomarina</taxon>
    </lineage>
</organism>
<reference evidence="2 3" key="1">
    <citation type="journal article" date="2011" name="Front. Microbiol.">
        <title>Genomic signatures of strain selection and enhancement in Bacillus atrophaeus var. globigii, a historical biowarfare simulant.</title>
        <authorList>
            <person name="Gibbons H.S."/>
            <person name="Broomall S.M."/>
            <person name="McNew L.A."/>
            <person name="Daligault H."/>
            <person name="Chapman C."/>
            <person name="Bruce D."/>
            <person name="Karavis M."/>
            <person name="Krepps M."/>
            <person name="McGregor P.A."/>
            <person name="Hong C."/>
            <person name="Park K.H."/>
            <person name="Akmal A."/>
            <person name="Feldman A."/>
            <person name="Lin J.S."/>
            <person name="Chang W.E."/>
            <person name="Higgs B.W."/>
            <person name="Demirev P."/>
            <person name="Lindquist J."/>
            <person name="Liem A."/>
            <person name="Fochler E."/>
            <person name="Read T.D."/>
            <person name="Tapia R."/>
            <person name="Johnson S."/>
            <person name="Bishop-Lilly K.A."/>
            <person name="Detter C."/>
            <person name="Han C."/>
            <person name="Sozhamannan S."/>
            <person name="Rosenzweig C.N."/>
            <person name="Skowronski E.W."/>
        </authorList>
    </citation>
    <scope>NUCLEOTIDE SEQUENCE [LARGE SCALE GENOMIC DNA]</scope>
    <source>
        <strain evidence="2 3">CC-PW-9</strain>
    </source>
</reference>
<dbReference type="AlphaFoldDB" id="A0A432ZUF8"/>
<dbReference type="RefSeq" id="WP_126840865.1">
    <property type="nucleotide sequence ID" value="NZ_PIQH01000001.1"/>
</dbReference>
<keyword evidence="1" id="KW-0812">Transmembrane</keyword>
<dbReference type="EMBL" id="PIQH01000001">
    <property type="protein sequence ID" value="RUO81523.1"/>
    <property type="molecule type" value="Genomic_DNA"/>
</dbReference>
<dbReference type="InterPro" id="IPR021836">
    <property type="entry name" value="DUF3429"/>
</dbReference>